<dbReference type="Gene3D" id="1.10.530.10">
    <property type="match status" value="1"/>
</dbReference>
<name>A0ABD5GMJ7_9LACT</name>
<proteinExistence type="predicted"/>
<dbReference type="Pfam" id="PF18013">
    <property type="entry name" value="Phage_lysozyme2"/>
    <property type="match status" value="1"/>
</dbReference>
<dbReference type="InterPro" id="IPR038765">
    <property type="entry name" value="Papain-like_cys_pep_sf"/>
</dbReference>
<dbReference type="EMBL" id="JAWHVN010000024">
    <property type="protein sequence ID" value="MDV2618256.1"/>
    <property type="molecule type" value="Genomic_DNA"/>
</dbReference>
<evidence type="ECO:0000313" key="2">
    <source>
        <dbReference type="EMBL" id="MDV2618256.1"/>
    </source>
</evidence>
<dbReference type="AlphaFoldDB" id="A0ABD5GMJ7"/>
<dbReference type="Pfam" id="PF05257">
    <property type="entry name" value="CHAP"/>
    <property type="match status" value="1"/>
</dbReference>
<comment type="caution">
    <text evidence="2">The sequence shown here is derived from an EMBL/GenBank/DDBJ whole genome shotgun (WGS) entry which is preliminary data.</text>
</comment>
<organism evidence="2 3">
    <name type="scientific">Lactococcus lactis</name>
    <dbReference type="NCBI Taxonomy" id="1358"/>
    <lineage>
        <taxon>Bacteria</taxon>
        <taxon>Bacillati</taxon>
        <taxon>Bacillota</taxon>
        <taxon>Bacilli</taxon>
        <taxon>Lactobacillales</taxon>
        <taxon>Streptococcaceae</taxon>
        <taxon>Lactococcus</taxon>
    </lineage>
</organism>
<evidence type="ECO:0000313" key="3">
    <source>
        <dbReference type="Proteomes" id="UP001186159"/>
    </source>
</evidence>
<sequence>MKKWIALSLTGFIAIGGLIGMFFLIFTMMLSSTSAEATSSDCSDLQNQNPSLPSSEATAAVEKAIFEHLTQTEGFSGAGGSGALAVAKRESGFDPKAVNTGGGVAGIFQWSGFLNAINGNRITSDGSIKAGDMSTLTLDNELKLLKYELNNGYKAAKMKVGTATDPQQAALDWSVTYEGVSLSDSQTNTTQIKADATAFYLKYKGEDIPSSITNSVEDGNQENIDNAESEANSGCEVGEGSGEQVKGTIKIGTLYNQLTPEQKKAIGKRPNFAIYPDDPANAPYGHQCAWYVTFRAKEMRFPLSTIAQGNGVVWGQNDPNLTYQVGKPTPHAAVDFKQGQAGRGTVPEGHTAFVEYVNPDGSLIISECNVVAGQSGMDRSTAIQSEESYATISAEDAKTLTYVTPKGKS</sequence>
<protein>
    <submittedName>
        <fullName evidence="2">Phage tail tip lysozyme</fullName>
    </submittedName>
</protein>
<dbReference type="RefSeq" id="WP_317070657.1">
    <property type="nucleotide sequence ID" value="NZ_JAWHVN010000024.1"/>
</dbReference>
<accession>A0ABD5GMJ7</accession>
<feature type="domain" description="Peptidase C51" evidence="1">
    <location>
        <begin position="263"/>
        <end position="404"/>
    </location>
</feature>
<dbReference type="PROSITE" id="PS50911">
    <property type="entry name" value="CHAP"/>
    <property type="match status" value="1"/>
</dbReference>
<dbReference type="InterPro" id="IPR041219">
    <property type="entry name" value="Phage_lysozyme2"/>
</dbReference>
<reference evidence="2 3" key="1">
    <citation type="submission" date="2023-10" db="EMBL/GenBank/DDBJ databases">
        <title>Production of high quality cheese from raw caw milk (raw cheese).</title>
        <authorList>
            <person name="Samouris G."/>
        </authorList>
    </citation>
    <scope>NUCLEOTIDE SEQUENCE [LARGE SCALE GENOMIC DNA]</scope>
    <source>
        <strain evidence="2 3">MRS-5</strain>
    </source>
</reference>
<dbReference type="SUPFAM" id="SSF54001">
    <property type="entry name" value="Cysteine proteinases"/>
    <property type="match status" value="1"/>
</dbReference>
<evidence type="ECO:0000259" key="1">
    <source>
        <dbReference type="PROSITE" id="PS50911"/>
    </source>
</evidence>
<dbReference type="InterPro" id="IPR007921">
    <property type="entry name" value="CHAP_dom"/>
</dbReference>
<gene>
    <name evidence="2" type="ORF">RZO27_03805</name>
</gene>
<dbReference type="Gene3D" id="3.90.1720.10">
    <property type="entry name" value="endopeptidase domain like (from Nostoc punctiforme)"/>
    <property type="match status" value="1"/>
</dbReference>
<dbReference type="Proteomes" id="UP001186159">
    <property type="component" value="Unassembled WGS sequence"/>
</dbReference>